<dbReference type="SMART" id="SM00382">
    <property type="entry name" value="AAA"/>
    <property type="match status" value="1"/>
</dbReference>
<reference evidence="3 4" key="1">
    <citation type="submission" date="2022-09" db="EMBL/GenBank/DDBJ databases">
        <title>Evolutionary Diversification of Methanotrophic Ca. Methanophagales (ANME-1) and Their Expansive Virome.</title>
        <authorList>
            <person name="Laso-Perez R."/>
            <person name="Wu F."/>
            <person name="Cremiere A."/>
            <person name="Speth D.R."/>
            <person name="Magyar J.S."/>
            <person name="Krupovic M."/>
            <person name="Orphan V.J."/>
        </authorList>
    </citation>
    <scope>NUCLEOTIDE SEQUENCE [LARGE SCALE GENOMIC DNA]</scope>
    <source>
        <strain evidence="3">PBV082</strain>
    </source>
</reference>
<name>A0AA46TDQ1_9VIRU</name>
<dbReference type="Pfam" id="PF00004">
    <property type="entry name" value="AAA"/>
    <property type="match status" value="1"/>
</dbReference>
<organism evidence="3 4">
    <name type="scientific">Methanophagales virus PBV082</name>
    <dbReference type="NCBI Taxonomy" id="3071307"/>
    <lineage>
        <taxon>Viruses</taxon>
        <taxon>Viruses incertae sedis</taxon>
        <taxon>Itzamnaviridae</taxon>
        <taxon>Pletoitzamnavirus</taxon>
        <taxon>Pletoitzamnavirus pescaderoense</taxon>
    </lineage>
</organism>
<dbReference type="PANTHER" id="PTHR23389:SF6">
    <property type="entry name" value="REPLICATION FACTOR C SUBUNIT 1"/>
    <property type="match status" value="1"/>
</dbReference>
<proteinExistence type="predicted"/>
<dbReference type="GO" id="GO:0016887">
    <property type="term" value="F:ATP hydrolysis activity"/>
    <property type="evidence" value="ECO:0007669"/>
    <property type="project" value="InterPro"/>
</dbReference>
<dbReference type="Proteomes" id="UP001156272">
    <property type="component" value="Segment"/>
</dbReference>
<gene>
    <name evidence="3" type="ORF">EJNHJLOP_00062</name>
</gene>
<dbReference type="CDD" id="cd00009">
    <property type="entry name" value="AAA"/>
    <property type="match status" value="1"/>
</dbReference>
<dbReference type="InterPro" id="IPR003593">
    <property type="entry name" value="AAA+_ATPase"/>
</dbReference>
<dbReference type="SUPFAM" id="SSF52540">
    <property type="entry name" value="P-loop containing nucleoside triphosphate hydrolases"/>
    <property type="match status" value="1"/>
</dbReference>
<accession>A0AA46TDQ1</accession>
<dbReference type="InterPro" id="IPR027417">
    <property type="entry name" value="P-loop_NTPase"/>
</dbReference>
<dbReference type="PANTHER" id="PTHR23389">
    <property type="entry name" value="CHROMOSOME TRANSMISSION FIDELITY FACTOR 18"/>
    <property type="match status" value="1"/>
</dbReference>
<protein>
    <recommendedName>
        <fullName evidence="2">AAA+ ATPase domain-containing protein</fullName>
    </recommendedName>
</protein>
<keyword evidence="1" id="KW-0235">DNA replication</keyword>
<dbReference type="GO" id="GO:0006260">
    <property type="term" value="P:DNA replication"/>
    <property type="evidence" value="ECO:0007669"/>
    <property type="project" value="UniProtKB-KW"/>
</dbReference>
<evidence type="ECO:0000256" key="1">
    <source>
        <dbReference type="ARBA" id="ARBA00022705"/>
    </source>
</evidence>
<sequence length="228" mass="25712">MEMRIEEVWEEVKRAIKAKEPILLYGKSGVGKTSVVYDIAHELNMEVSEINSSLCRDASIIQLIKVQVQNGTLTPTILLLDEVDGFAHIKELCKVLKSQVKVPVVMTANEFSRKLECLKGVAKVIYVTEPEFADVNFVSVKDFRQAELIKRGLSDGYFDFSEEEEFEQALVSGNFTMFGYSNEIAEKLLDASAQHLQGFYALAFAFGLKVCDDVKDLRVLNGMKVKRR</sequence>
<evidence type="ECO:0000313" key="3">
    <source>
        <dbReference type="EMBL" id="UYL64951.1"/>
    </source>
</evidence>
<keyword evidence="4" id="KW-1185">Reference proteome</keyword>
<dbReference type="GO" id="GO:0005524">
    <property type="term" value="F:ATP binding"/>
    <property type="evidence" value="ECO:0007669"/>
    <property type="project" value="InterPro"/>
</dbReference>
<dbReference type="Gene3D" id="3.40.50.300">
    <property type="entry name" value="P-loop containing nucleotide triphosphate hydrolases"/>
    <property type="match status" value="1"/>
</dbReference>
<evidence type="ECO:0000259" key="2">
    <source>
        <dbReference type="SMART" id="SM00382"/>
    </source>
</evidence>
<feature type="domain" description="AAA+ ATPase" evidence="2">
    <location>
        <begin position="18"/>
        <end position="131"/>
    </location>
</feature>
<dbReference type="EMBL" id="OP413839">
    <property type="protein sequence ID" value="UYL64951.1"/>
    <property type="molecule type" value="Genomic_DNA"/>
</dbReference>
<evidence type="ECO:0000313" key="4">
    <source>
        <dbReference type="Proteomes" id="UP001156272"/>
    </source>
</evidence>
<dbReference type="InterPro" id="IPR003959">
    <property type="entry name" value="ATPase_AAA_core"/>
</dbReference>